<dbReference type="InterPro" id="IPR014509">
    <property type="entry name" value="YjdF-like"/>
</dbReference>
<feature type="transmembrane region" description="Helical" evidence="1">
    <location>
        <begin position="83"/>
        <end position="107"/>
    </location>
</feature>
<keyword evidence="1" id="KW-0812">Transmembrane</keyword>
<sequence>MKKQRNWDWSKILSGFVFVSLLVSAVFVAIRLVLAPSQPHGGDFERLKSDYVLMLVQCVLGMVVMFLPGVISRRLKIEIPSGMMVLFVIFLYCAIYLGEVRSFYYHISSWDTVLHWFSGAMIGALGFSFVALFNNAERIPVNLSPFFVAAFAFCFAVTLGVFWEFYEYTFDGLLGLNMQKFALEDGTQLAGRAALQDTMKDLFVDAIGAFAASLIGYISLKHKKGWIERFQIIRKRHSTK</sequence>
<feature type="transmembrane region" description="Helical" evidence="1">
    <location>
        <begin position="202"/>
        <end position="220"/>
    </location>
</feature>
<evidence type="ECO:0000313" key="3">
    <source>
        <dbReference type="Proteomes" id="UP001298681"/>
    </source>
</evidence>
<feature type="transmembrane region" description="Helical" evidence="1">
    <location>
        <begin position="146"/>
        <end position="166"/>
    </location>
</feature>
<keyword evidence="1" id="KW-0472">Membrane</keyword>
<comment type="caution">
    <text evidence="2">The sequence shown here is derived from an EMBL/GenBank/DDBJ whole genome shotgun (WGS) entry which is preliminary data.</text>
</comment>
<dbReference type="EMBL" id="JAKNHQ010000002">
    <property type="protein sequence ID" value="MCG4609718.1"/>
    <property type="molecule type" value="Genomic_DNA"/>
</dbReference>
<keyword evidence="3" id="KW-1185">Reference proteome</keyword>
<gene>
    <name evidence="2" type="ORF">L0P57_02005</name>
</gene>
<dbReference type="Pfam" id="PF09997">
    <property type="entry name" value="DUF2238"/>
    <property type="match status" value="1"/>
</dbReference>
<keyword evidence="1" id="KW-1133">Transmembrane helix</keyword>
<name>A0ABS9MFX9_9FIRM</name>
<reference evidence="2 3" key="1">
    <citation type="submission" date="2022-01" db="EMBL/GenBank/DDBJ databases">
        <title>Collection of gut derived symbiotic bacterial strains cultured from healthy donors.</title>
        <authorList>
            <person name="Lin H."/>
            <person name="Kohout C."/>
            <person name="Waligurski E."/>
            <person name="Pamer E.G."/>
        </authorList>
    </citation>
    <scope>NUCLEOTIDE SEQUENCE [LARGE SCALE GENOMIC DNA]</scope>
    <source>
        <strain evidence="2 3">DFI.7.58</strain>
    </source>
</reference>
<feature type="transmembrane region" description="Helical" evidence="1">
    <location>
        <begin position="113"/>
        <end position="134"/>
    </location>
</feature>
<evidence type="ECO:0000313" key="2">
    <source>
        <dbReference type="EMBL" id="MCG4609718.1"/>
    </source>
</evidence>
<proteinExistence type="predicted"/>
<organism evidence="2 3">
    <name type="scientific">Anaeromassilibacillus senegalensis</name>
    <dbReference type="NCBI Taxonomy" id="1673717"/>
    <lineage>
        <taxon>Bacteria</taxon>
        <taxon>Bacillati</taxon>
        <taxon>Bacillota</taxon>
        <taxon>Clostridia</taxon>
        <taxon>Eubacteriales</taxon>
        <taxon>Acutalibacteraceae</taxon>
        <taxon>Anaeromassilibacillus</taxon>
    </lineage>
</organism>
<dbReference type="Proteomes" id="UP001298681">
    <property type="component" value="Unassembled WGS sequence"/>
</dbReference>
<evidence type="ECO:0008006" key="4">
    <source>
        <dbReference type="Google" id="ProtNLM"/>
    </source>
</evidence>
<feature type="transmembrane region" description="Helical" evidence="1">
    <location>
        <begin position="12"/>
        <end position="32"/>
    </location>
</feature>
<protein>
    <recommendedName>
        <fullName evidence="4">Integral membrane protein</fullName>
    </recommendedName>
</protein>
<feature type="transmembrane region" description="Helical" evidence="1">
    <location>
        <begin position="52"/>
        <end position="71"/>
    </location>
</feature>
<evidence type="ECO:0000256" key="1">
    <source>
        <dbReference type="SAM" id="Phobius"/>
    </source>
</evidence>
<accession>A0ABS9MFX9</accession>